<dbReference type="Proteomes" id="UP000663829">
    <property type="component" value="Unassembled WGS sequence"/>
</dbReference>
<dbReference type="PANTHER" id="PTHR13950">
    <property type="entry name" value="RABCONNECTIN-RELATED"/>
    <property type="match status" value="1"/>
</dbReference>
<organism evidence="1 3">
    <name type="scientific">Didymodactylos carnosus</name>
    <dbReference type="NCBI Taxonomy" id="1234261"/>
    <lineage>
        <taxon>Eukaryota</taxon>
        <taxon>Metazoa</taxon>
        <taxon>Spiralia</taxon>
        <taxon>Gnathifera</taxon>
        <taxon>Rotifera</taxon>
        <taxon>Eurotatoria</taxon>
        <taxon>Bdelloidea</taxon>
        <taxon>Philodinida</taxon>
        <taxon>Philodinidae</taxon>
        <taxon>Didymodactylos</taxon>
    </lineage>
</organism>
<keyword evidence="3" id="KW-1185">Reference proteome</keyword>
<dbReference type="PANTHER" id="PTHR13950:SF9">
    <property type="entry name" value="RABCONNECTIN-3A"/>
    <property type="match status" value="1"/>
</dbReference>
<dbReference type="EMBL" id="CAJOBC010003076">
    <property type="protein sequence ID" value="CAF3765805.1"/>
    <property type="molecule type" value="Genomic_DNA"/>
</dbReference>
<accession>A0A814GDB4</accession>
<dbReference type="EMBL" id="CAJNOQ010003076">
    <property type="protein sequence ID" value="CAF0994059.1"/>
    <property type="molecule type" value="Genomic_DNA"/>
</dbReference>
<evidence type="ECO:0000313" key="2">
    <source>
        <dbReference type="EMBL" id="CAF3765805.1"/>
    </source>
</evidence>
<comment type="caution">
    <text evidence="1">The sequence shown here is derived from an EMBL/GenBank/DDBJ whole genome shotgun (WGS) entry which is preliminary data.</text>
</comment>
<dbReference type="GO" id="GO:0043291">
    <property type="term" value="C:RAVE complex"/>
    <property type="evidence" value="ECO:0007669"/>
    <property type="project" value="TreeGrafter"/>
</dbReference>
<protein>
    <recommendedName>
        <fullName evidence="4">ATP-dependent DNA helicase</fullName>
    </recommendedName>
</protein>
<reference evidence="1" key="1">
    <citation type="submission" date="2021-02" db="EMBL/GenBank/DDBJ databases">
        <authorList>
            <person name="Nowell W R."/>
        </authorList>
    </citation>
    <scope>NUCLEOTIDE SEQUENCE</scope>
</reference>
<evidence type="ECO:0008006" key="4">
    <source>
        <dbReference type="Google" id="ProtNLM"/>
    </source>
</evidence>
<dbReference type="InterPro" id="IPR052208">
    <property type="entry name" value="DmX-like/RAVE_component"/>
</dbReference>
<sequence length="423" mass="48289">MSMVGLILLARFGKKLTEAKRTDPSLPFAGINVIFFGDLLQYSPVGDKPLYSDIITAKPDEKIHHEGDRKDRPLPDLLRTKLNQQAAEVQMRTTDTQYLDLLKRLREGKCTEGDYQLLLTRVVHPDNDVKSLEDPMWMVAPLLVFRNELRTQLNNKAVISLTCKDGYKPQQNWLYPMEVSGGLSREESSAQIVLLTDNLATELALSNGTRGIFRKLIYEEAEVNPDIMDEENFPTHCKKHCALSNKKAICTPIHHLYCWLEQDIKIIRQLCGMGLNKDDDNSGNVDPLSEDFDERILSDTGMNDNIIEIDRAQHQSLTSSSLIRTGDFETKFKRLIRRRQWLKSNEYLLRTLVSFTTLHGMQGGGLASVRMELLLLMQELFRQTRTQLKYPVPYPTNVPLLIANLSYSLSVSNNSISYVRDIT</sequence>
<dbReference type="AlphaFoldDB" id="A0A814GDB4"/>
<gene>
    <name evidence="1" type="ORF">GPM918_LOCUS13404</name>
    <name evidence="2" type="ORF">SRO942_LOCUS13404</name>
</gene>
<evidence type="ECO:0000313" key="3">
    <source>
        <dbReference type="Proteomes" id="UP000663829"/>
    </source>
</evidence>
<dbReference type="Proteomes" id="UP000681722">
    <property type="component" value="Unassembled WGS sequence"/>
</dbReference>
<dbReference type="GO" id="GO:0007035">
    <property type="term" value="P:vacuolar acidification"/>
    <property type="evidence" value="ECO:0007669"/>
    <property type="project" value="TreeGrafter"/>
</dbReference>
<proteinExistence type="predicted"/>
<dbReference type="OrthoDB" id="416437at2759"/>
<evidence type="ECO:0000313" key="1">
    <source>
        <dbReference type="EMBL" id="CAF0994059.1"/>
    </source>
</evidence>
<name>A0A814GDB4_9BILA</name>